<sequence length="91" mass="10431">MEELDRLQSEKLEEEDKEDETSLNKADSTFTLSSIETLIDELSEIDGDFNRSANVKRSITAAVRPYAIILQEEAIIKVNETGRLFRKNVRI</sequence>
<feature type="compositionally biased region" description="Acidic residues" evidence="1">
    <location>
        <begin position="12"/>
        <end position="21"/>
    </location>
</feature>
<accession>A0AAW1KHT9</accession>
<protein>
    <submittedName>
        <fullName evidence="2">Uncharacterized protein</fullName>
    </submittedName>
</protein>
<feature type="compositionally biased region" description="Basic and acidic residues" evidence="1">
    <location>
        <begin position="1"/>
        <end position="11"/>
    </location>
</feature>
<dbReference type="EMBL" id="JASPKY010000221">
    <property type="protein sequence ID" value="KAK9719329.1"/>
    <property type="molecule type" value="Genomic_DNA"/>
</dbReference>
<gene>
    <name evidence="2" type="ORF">QE152_g22750</name>
</gene>
<reference evidence="2 3" key="1">
    <citation type="journal article" date="2024" name="BMC Genomics">
        <title>De novo assembly and annotation of Popillia japonica's genome with initial clues to its potential as an invasive pest.</title>
        <authorList>
            <person name="Cucini C."/>
            <person name="Boschi S."/>
            <person name="Funari R."/>
            <person name="Cardaioli E."/>
            <person name="Iannotti N."/>
            <person name="Marturano G."/>
            <person name="Paoli F."/>
            <person name="Bruttini M."/>
            <person name="Carapelli A."/>
            <person name="Frati F."/>
            <person name="Nardi F."/>
        </authorList>
    </citation>
    <scope>NUCLEOTIDE SEQUENCE [LARGE SCALE GENOMIC DNA]</scope>
    <source>
        <strain evidence="2">DMR45628</strain>
    </source>
</reference>
<comment type="caution">
    <text evidence="2">The sequence shown here is derived from an EMBL/GenBank/DDBJ whole genome shotgun (WGS) entry which is preliminary data.</text>
</comment>
<dbReference type="AlphaFoldDB" id="A0AAW1KHT9"/>
<evidence type="ECO:0000256" key="1">
    <source>
        <dbReference type="SAM" id="MobiDB-lite"/>
    </source>
</evidence>
<proteinExistence type="predicted"/>
<organism evidence="2 3">
    <name type="scientific">Popillia japonica</name>
    <name type="common">Japanese beetle</name>
    <dbReference type="NCBI Taxonomy" id="7064"/>
    <lineage>
        <taxon>Eukaryota</taxon>
        <taxon>Metazoa</taxon>
        <taxon>Ecdysozoa</taxon>
        <taxon>Arthropoda</taxon>
        <taxon>Hexapoda</taxon>
        <taxon>Insecta</taxon>
        <taxon>Pterygota</taxon>
        <taxon>Neoptera</taxon>
        <taxon>Endopterygota</taxon>
        <taxon>Coleoptera</taxon>
        <taxon>Polyphaga</taxon>
        <taxon>Scarabaeiformia</taxon>
        <taxon>Scarabaeidae</taxon>
        <taxon>Rutelinae</taxon>
        <taxon>Popillia</taxon>
    </lineage>
</organism>
<dbReference type="Proteomes" id="UP001458880">
    <property type="component" value="Unassembled WGS sequence"/>
</dbReference>
<name>A0AAW1KHT9_POPJA</name>
<evidence type="ECO:0000313" key="2">
    <source>
        <dbReference type="EMBL" id="KAK9719329.1"/>
    </source>
</evidence>
<feature type="region of interest" description="Disordered" evidence="1">
    <location>
        <begin position="1"/>
        <end position="25"/>
    </location>
</feature>
<evidence type="ECO:0000313" key="3">
    <source>
        <dbReference type="Proteomes" id="UP001458880"/>
    </source>
</evidence>
<keyword evidence="3" id="KW-1185">Reference proteome</keyword>